<proteinExistence type="predicted"/>
<reference evidence="3" key="1">
    <citation type="submission" date="2022-04" db="EMBL/GenBank/DDBJ databases">
        <authorList>
            <person name="Criscuolo A."/>
        </authorList>
    </citation>
    <scope>NUCLEOTIDE SEQUENCE</scope>
    <source>
        <strain evidence="3">CIP111895</strain>
    </source>
</reference>
<dbReference type="RefSeq" id="WP_248734454.1">
    <property type="nucleotide sequence ID" value="NZ_CALBWS010000005.1"/>
</dbReference>
<dbReference type="Proteomes" id="UP000838308">
    <property type="component" value="Unassembled WGS sequence"/>
</dbReference>
<organism evidence="3 4">
    <name type="scientific">Neobacillus rhizosphaerae</name>
    <dbReference type="NCBI Taxonomy" id="2880965"/>
    <lineage>
        <taxon>Bacteria</taxon>
        <taxon>Bacillati</taxon>
        <taxon>Bacillota</taxon>
        <taxon>Bacilli</taxon>
        <taxon>Bacillales</taxon>
        <taxon>Bacillaceae</taxon>
        <taxon>Neobacillus</taxon>
    </lineage>
</organism>
<protein>
    <submittedName>
        <fullName evidence="3">Uncharacterized protein</fullName>
    </submittedName>
</protein>
<evidence type="ECO:0000256" key="2">
    <source>
        <dbReference type="SAM" id="SignalP"/>
    </source>
</evidence>
<feature type="compositionally biased region" description="Polar residues" evidence="1">
    <location>
        <begin position="84"/>
        <end position="94"/>
    </location>
</feature>
<evidence type="ECO:0000313" key="4">
    <source>
        <dbReference type="Proteomes" id="UP000838308"/>
    </source>
</evidence>
<keyword evidence="4" id="KW-1185">Reference proteome</keyword>
<feature type="chain" id="PRO_5045983678" evidence="2">
    <location>
        <begin position="26"/>
        <end position="294"/>
    </location>
</feature>
<comment type="caution">
    <text evidence="3">The sequence shown here is derived from an EMBL/GenBank/DDBJ whole genome shotgun (WGS) entry which is preliminary data.</text>
</comment>
<feature type="region of interest" description="Disordered" evidence="1">
    <location>
        <begin position="59"/>
        <end position="164"/>
    </location>
</feature>
<name>A0ABN8KPE9_9BACI</name>
<feature type="compositionally biased region" description="Low complexity" evidence="1">
    <location>
        <begin position="95"/>
        <end position="107"/>
    </location>
</feature>
<feature type="signal peptide" evidence="2">
    <location>
        <begin position="1"/>
        <end position="25"/>
    </location>
</feature>
<gene>
    <name evidence="3" type="ORF">BACCIP111895_01279</name>
</gene>
<keyword evidence="2" id="KW-0732">Signal</keyword>
<accession>A0ABN8KPE9</accession>
<feature type="compositionally biased region" description="Basic and acidic residues" evidence="1">
    <location>
        <begin position="122"/>
        <end position="144"/>
    </location>
</feature>
<sequence>MHFRYILITGLMVGAAVFLPDNAFAEKNELSGQQHSQNASVQANISVKTDNRAVQTNVPAKAENTKSLKNTAVIPEPAVKNQARGKQTASNNSIQRAASQKSAAAARELPEQAKGNMQSALKKAEKADKTPESEKAAARQENHKGLGKNKPAPKNEAGDSDSLPNTIIEVKNKVQSAGLVKGFEPNLSISKKEDSFELIVPESRKQGQVPASQGEIPKMSLEINPTQRTNSSGGQSNDRISSGISTISLMDKWFEWNKYYEIKLVQPYLSRDAFLNNQWVNAPPAPPPQEAPFL</sequence>
<evidence type="ECO:0000313" key="3">
    <source>
        <dbReference type="EMBL" id="CAH2714125.1"/>
    </source>
</evidence>
<dbReference type="EMBL" id="CALBWS010000005">
    <property type="protein sequence ID" value="CAH2714125.1"/>
    <property type="molecule type" value="Genomic_DNA"/>
</dbReference>
<evidence type="ECO:0000256" key="1">
    <source>
        <dbReference type="SAM" id="MobiDB-lite"/>
    </source>
</evidence>